<feature type="DNA-binding region" description="H-T-H motif" evidence="4">
    <location>
        <begin position="29"/>
        <end position="48"/>
    </location>
</feature>
<dbReference type="Gene3D" id="1.10.357.10">
    <property type="entry name" value="Tetracycline Repressor, domain 2"/>
    <property type="match status" value="1"/>
</dbReference>
<dbReference type="EMBL" id="CP020373">
    <property type="protein sequence ID" value="AZQ09776.1"/>
    <property type="molecule type" value="Genomic_DNA"/>
</dbReference>
<evidence type="ECO:0000256" key="1">
    <source>
        <dbReference type="ARBA" id="ARBA00023015"/>
    </source>
</evidence>
<sequence length="190" mass="21638">MARSCNFCKEEKLEQAMNLFWQKGYEGTSVADLVEHLGINRFSLYNSFGDKLTLYRDALRRYLYTRGLTGLEALEADDADMDALLNLVEEFAAKQKDQQFGCFMQNALLERCVEDDEVRRLGNELFEGLEQAFCKVIARYQTQARAAELAAFLVMQLQGIRVLGKSGQFALLDAAMVVLRGEIQRWKTPA</sequence>
<dbReference type="Proteomes" id="UP000278437">
    <property type="component" value="Chromosome"/>
</dbReference>
<dbReference type="Gene3D" id="1.10.10.60">
    <property type="entry name" value="Homeodomain-like"/>
    <property type="match status" value="1"/>
</dbReference>
<dbReference type="InterPro" id="IPR009057">
    <property type="entry name" value="Homeodomain-like_sf"/>
</dbReference>
<evidence type="ECO:0000256" key="4">
    <source>
        <dbReference type="PROSITE-ProRule" id="PRU00335"/>
    </source>
</evidence>
<dbReference type="PANTHER" id="PTHR47506:SF10">
    <property type="entry name" value="TRANSCRIPTIONAL REGULATORY PROTEIN"/>
    <property type="match status" value="1"/>
</dbReference>
<accession>A0ABM7D099</accession>
<dbReference type="SUPFAM" id="SSF48498">
    <property type="entry name" value="Tetracyclin repressor-like, C-terminal domain"/>
    <property type="match status" value="1"/>
</dbReference>
<proteinExistence type="predicted"/>
<dbReference type="PROSITE" id="PS50977">
    <property type="entry name" value="HTH_TETR_2"/>
    <property type="match status" value="1"/>
</dbReference>
<dbReference type="PANTHER" id="PTHR47506">
    <property type="entry name" value="TRANSCRIPTIONAL REGULATORY PROTEIN"/>
    <property type="match status" value="1"/>
</dbReference>
<evidence type="ECO:0000256" key="3">
    <source>
        <dbReference type="ARBA" id="ARBA00023163"/>
    </source>
</evidence>
<keyword evidence="1" id="KW-0805">Transcription regulation</keyword>
<keyword evidence="7" id="KW-1185">Reference proteome</keyword>
<protein>
    <submittedName>
        <fullName evidence="6">HTH-type transcriptional repressor BdcR</fullName>
    </submittedName>
</protein>
<dbReference type="SUPFAM" id="SSF46689">
    <property type="entry name" value="Homeodomain-like"/>
    <property type="match status" value="1"/>
</dbReference>
<feature type="domain" description="HTH tetR-type" evidence="5">
    <location>
        <begin position="6"/>
        <end position="66"/>
    </location>
</feature>
<evidence type="ECO:0000313" key="6">
    <source>
        <dbReference type="EMBL" id="AZQ09776.1"/>
    </source>
</evidence>
<evidence type="ECO:0000313" key="7">
    <source>
        <dbReference type="Proteomes" id="UP000278437"/>
    </source>
</evidence>
<evidence type="ECO:0000259" key="5">
    <source>
        <dbReference type="PROSITE" id="PS50977"/>
    </source>
</evidence>
<dbReference type="Pfam" id="PF00440">
    <property type="entry name" value="TetR_N"/>
    <property type="match status" value="1"/>
</dbReference>
<evidence type="ECO:0000256" key="2">
    <source>
        <dbReference type="ARBA" id="ARBA00023125"/>
    </source>
</evidence>
<dbReference type="InterPro" id="IPR036271">
    <property type="entry name" value="Tet_transcr_reg_TetR-rel_C_sf"/>
</dbReference>
<dbReference type="InterPro" id="IPR001647">
    <property type="entry name" value="HTH_TetR"/>
</dbReference>
<gene>
    <name evidence="6" type="primary">bdcR</name>
    <name evidence="6" type="ORF">STH12_00637</name>
</gene>
<organism evidence="6 7">
    <name type="scientific">Shewanella khirikhana</name>
    <dbReference type="NCBI Taxonomy" id="1965282"/>
    <lineage>
        <taxon>Bacteria</taxon>
        <taxon>Pseudomonadati</taxon>
        <taxon>Pseudomonadota</taxon>
        <taxon>Gammaproteobacteria</taxon>
        <taxon>Alteromonadales</taxon>
        <taxon>Shewanellaceae</taxon>
        <taxon>Shewanella</taxon>
    </lineage>
</organism>
<keyword evidence="2 4" id="KW-0238">DNA-binding</keyword>
<keyword evidence="3" id="KW-0804">Transcription</keyword>
<name>A0ABM7D099_9GAMM</name>
<reference evidence="7" key="1">
    <citation type="submission" date="2017-03" db="EMBL/GenBank/DDBJ databases">
        <title>Full genome sequence of a non-lethal Shewanella isolate that potentiates virulence of Vibio parahaemolyticus causing acute hepatopancreatic necrosis disease (AHPND) in shrimp.</title>
        <authorList>
            <person name="Prachumwat A."/>
            <person name="Sritunyalucksana K."/>
        </authorList>
    </citation>
    <scope>NUCLEOTIDE SEQUENCE [LARGE SCALE GENOMIC DNA]</scope>
    <source>
        <strain evidence="7">TH2012</strain>
    </source>
</reference>